<name>A0A1V9YT36_9STRA</name>
<sequence length="501" mass="57080">PIRIVSPPDDCNGRVFLPCFPTKYSLPKPHKWLEKSILPPQPDGFTYQMYLRRRPRAFSEIEGSIDKDIPRTFLTNSHDALRRILIAFAARCPTIGYCQGMNEIGAVLLEEAQGNEDVAFWALIYLIEDVFPKYHEHSMAGLHADCALLDAWLKQNEPFLSHHLDTLGLNIEILCTTWLVTCYISNSPAIFYQVLLQHIFQAPSANDASKIPILTAFGVFRQLTPLLQVEKEAGHVLRHFKTFFASLDSKEKCTAFLDKCTSLWVQLPFEELRALRVAHLESVHAMFDARHAKKEALRSQKLSPEATKEKRHRRSRFGLVTLPSPPKSPIRKLSLLGTNVRKSWMRSGSTDEEPVPDSLALHFHLLRTVQLFDDEMIDSNEFSAIQRQILTTWLDNQQTPEAVASRVHELKSSMEVLDIDSSPPKSNTSLWHKAKAKAGLNAWKLRSSKPSERRASAPRPMNLSPRGLELNEISKSYYGNEFSEDQRVSRKLELISQSIFD</sequence>
<dbReference type="OrthoDB" id="294251at2759"/>
<dbReference type="GO" id="GO:0005096">
    <property type="term" value="F:GTPase activator activity"/>
    <property type="evidence" value="ECO:0007669"/>
    <property type="project" value="TreeGrafter"/>
</dbReference>
<dbReference type="PANTHER" id="PTHR47219:SF20">
    <property type="entry name" value="TBC1 DOMAIN FAMILY MEMBER 2B"/>
    <property type="match status" value="1"/>
</dbReference>
<dbReference type="STRING" id="74557.A0A1V9YT36"/>
<comment type="caution">
    <text evidence="3">The sequence shown here is derived from an EMBL/GenBank/DDBJ whole genome shotgun (WGS) entry which is preliminary data.</text>
</comment>
<evidence type="ECO:0000256" key="1">
    <source>
        <dbReference type="SAM" id="MobiDB-lite"/>
    </source>
</evidence>
<evidence type="ECO:0000259" key="2">
    <source>
        <dbReference type="PROSITE" id="PS50086"/>
    </source>
</evidence>
<reference evidence="3 4" key="1">
    <citation type="journal article" date="2014" name="Genome Biol. Evol.">
        <title>The secreted proteins of Achlya hypogyna and Thraustotheca clavata identify the ancestral oomycete secretome and reveal gene acquisitions by horizontal gene transfer.</title>
        <authorList>
            <person name="Misner I."/>
            <person name="Blouin N."/>
            <person name="Leonard G."/>
            <person name="Richards T.A."/>
            <person name="Lane C.E."/>
        </authorList>
    </citation>
    <scope>NUCLEOTIDE SEQUENCE [LARGE SCALE GENOMIC DNA]</scope>
    <source>
        <strain evidence="3 4">ATCC 34112</strain>
    </source>
</reference>
<dbReference type="AlphaFoldDB" id="A0A1V9YT36"/>
<feature type="non-terminal residue" evidence="3">
    <location>
        <position position="1"/>
    </location>
</feature>
<dbReference type="InterPro" id="IPR050302">
    <property type="entry name" value="Rab_GAP_TBC_domain"/>
</dbReference>
<dbReference type="GO" id="GO:0031267">
    <property type="term" value="F:small GTPase binding"/>
    <property type="evidence" value="ECO:0007669"/>
    <property type="project" value="TreeGrafter"/>
</dbReference>
<accession>A0A1V9YT36</accession>
<keyword evidence="4" id="KW-1185">Reference proteome</keyword>
<dbReference type="Pfam" id="PF00566">
    <property type="entry name" value="RabGAP-TBC"/>
    <property type="match status" value="1"/>
</dbReference>
<dbReference type="InterPro" id="IPR000195">
    <property type="entry name" value="Rab-GAP-TBC_dom"/>
</dbReference>
<organism evidence="3 4">
    <name type="scientific">Thraustotheca clavata</name>
    <dbReference type="NCBI Taxonomy" id="74557"/>
    <lineage>
        <taxon>Eukaryota</taxon>
        <taxon>Sar</taxon>
        <taxon>Stramenopiles</taxon>
        <taxon>Oomycota</taxon>
        <taxon>Saprolegniomycetes</taxon>
        <taxon>Saprolegniales</taxon>
        <taxon>Achlyaceae</taxon>
        <taxon>Thraustotheca</taxon>
    </lineage>
</organism>
<feature type="domain" description="Rab-GAP TBC" evidence="2">
    <location>
        <begin position="37"/>
        <end position="203"/>
    </location>
</feature>
<feature type="region of interest" description="Disordered" evidence="1">
    <location>
        <begin position="447"/>
        <end position="466"/>
    </location>
</feature>
<dbReference type="EMBL" id="JNBS01002939">
    <property type="protein sequence ID" value="OQR88932.1"/>
    <property type="molecule type" value="Genomic_DNA"/>
</dbReference>
<dbReference type="InterPro" id="IPR035969">
    <property type="entry name" value="Rab-GAP_TBC_sf"/>
</dbReference>
<dbReference type="PANTHER" id="PTHR47219">
    <property type="entry name" value="RAB GTPASE-ACTIVATING PROTEIN 1-LIKE"/>
    <property type="match status" value="1"/>
</dbReference>
<dbReference type="SMART" id="SM00164">
    <property type="entry name" value="TBC"/>
    <property type="match status" value="1"/>
</dbReference>
<gene>
    <name evidence="3" type="ORF">THRCLA_10018</name>
</gene>
<dbReference type="Gene3D" id="1.10.8.270">
    <property type="entry name" value="putative rabgap domain of human tbc1 domain family member 14 like domains"/>
    <property type="match status" value="1"/>
</dbReference>
<evidence type="ECO:0000313" key="3">
    <source>
        <dbReference type="EMBL" id="OQR88932.1"/>
    </source>
</evidence>
<protein>
    <recommendedName>
        <fullName evidence="2">Rab-GAP TBC domain-containing protein</fullName>
    </recommendedName>
</protein>
<dbReference type="Gene3D" id="1.10.472.80">
    <property type="entry name" value="Ypt/Rab-GAP domain of gyp1p, domain 3"/>
    <property type="match status" value="1"/>
</dbReference>
<proteinExistence type="predicted"/>
<evidence type="ECO:0000313" key="4">
    <source>
        <dbReference type="Proteomes" id="UP000243217"/>
    </source>
</evidence>
<dbReference type="Proteomes" id="UP000243217">
    <property type="component" value="Unassembled WGS sequence"/>
</dbReference>
<dbReference type="SUPFAM" id="SSF47923">
    <property type="entry name" value="Ypt/Rab-GAP domain of gyp1p"/>
    <property type="match status" value="1"/>
</dbReference>
<dbReference type="PROSITE" id="PS50086">
    <property type="entry name" value="TBC_RABGAP"/>
    <property type="match status" value="1"/>
</dbReference>